<organism evidence="1 2">
    <name type="scientific">Hymenobacter psychrophilus</name>
    <dbReference type="NCBI Taxonomy" id="651662"/>
    <lineage>
        <taxon>Bacteria</taxon>
        <taxon>Pseudomonadati</taxon>
        <taxon>Bacteroidota</taxon>
        <taxon>Cytophagia</taxon>
        <taxon>Cytophagales</taxon>
        <taxon>Hymenobacteraceae</taxon>
        <taxon>Hymenobacter</taxon>
    </lineage>
</organism>
<keyword evidence="2" id="KW-1185">Reference proteome</keyword>
<sequence>MHGTNRTNTTWPISYQTMGQVVIGGKFSGYCNTLEFEFPSDQSFIRSTLAQLQRIVSKYGDMKGIGPS</sequence>
<reference evidence="2" key="1">
    <citation type="submission" date="2016-10" db="EMBL/GenBank/DDBJ databases">
        <authorList>
            <person name="Varghese N."/>
            <person name="Submissions S."/>
        </authorList>
    </citation>
    <scope>NUCLEOTIDE SEQUENCE [LARGE SCALE GENOMIC DNA]</scope>
    <source>
        <strain evidence="2">CGMCC 1.8975</strain>
    </source>
</reference>
<proteinExistence type="predicted"/>
<gene>
    <name evidence="1" type="ORF">SAMN04488069_102475</name>
</gene>
<name>A0A1H3DS33_9BACT</name>
<dbReference type="AlphaFoldDB" id="A0A1H3DS33"/>
<dbReference type="EMBL" id="FNOV01000002">
    <property type="protein sequence ID" value="SDX69333.1"/>
    <property type="molecule type" value="Genomic_DNA"/>
</dbReference>
<evidence type="ECO:0000313" key="1">
    <source>
        <dbReference type="EMBL" id="SDX69333.1"/>
    </source>
</evidence>
<accession>A0A1H3DS33</accession>
<dbReference type="Proteomes" id="UP000199249">
    <property type="component" value="Unassembled WGS sequence"/>
</dbReference>
<evidence type="ECO:0000313" key="2">
    <source>
        <dbReference type="Proteomes" id="UP000199249"/>
    </source>
</evidence>
<protein>
    <submittedName>
        <fullName evidence="1">Uncharacterized protein</fullName>
    </submittedName>
</protein>